<protein>
    <recommendedName>
        <fullName evidence="2">Aspartyl/glutamyl-tRNA(Asn/Gln) amidotransferase subunit C</fullName>
    </recommendedName>
</protein>
<dbReference type="NCBIfam" id="TIGR00135">
    <property type="entry name" value="gatC"/>
    <property type="match status" value="1"/>
</dbReference>
<dbReference type="GO" id="GO:0006450">
    <property type="term" value="P:regulation of translational fidelity"/>
    <property type="evidence" value="ECO:0007669"/>
    <property type="project" value="InterPro"/>
</dbReference>
<dbReference type="HAMAP" id="MF_00122">
    <property type="entry name" value="GatC"/>
    <property type="match status" value="1"/>
</dbReference>
<dbReference type="InterPro" id="IPR003837">
    <property type="entry name" value="GatC"/>
</dbReference>
<name>A0A381TFU4_9ZZZZ</name>
<organism evidence="1">
    <name type="scientific">marine metagenome</name>
    <dbReference type="NCBI Taxonomy" id="408172"/>
    <lineage>
        <taxon>unclassified sequences</taxon>
        <taxon>metagenomes</taxon>
        <taxon>ecological metagenomes</taxon>
    </lineage>
</organism>
<dbReference type="GO" id="GO:0070681">
    <property type="term" value="P:glutaminyl-tRNAGln biosynthesis via transamidation"/>
    <property type="evidence" value="ECO:0007669"/>
    <property type="project" value="TreeGrafter"/>
</dbReference>
<evidence type="ECO:0000313" key="1">
    <source>
        <dbReference type="EMBL" id="SVA14634.1"/>
    </source>
</evidence>
<dbReference type="Gene3D" id="1.10.20.60">
    <property type="entry name" value="Glu-tRNAGln amidotransferase C subunit, N-terminal domain"/>
    <property type="match status" value="1"/>
</dbReference>
<dbReference type="InterPro" id="IPR036113">
    <property type="entry name" value="Asp/Glu-ADT_sf_sub_c"/>
</dbReference>
<dbReference type="PANTHER" id="PTHR15004:SF0">
    <property type="entry name" value="GLUTAMYL-TRNA(GLN) AMIDOTRANSFERASE SUBUNIT C, MITOCHONDRIAL"/>
    <property type="match status" value="1"/>
</dbReference>
<dbReference type="AlphaFoldDB" id="A0A381TFU4"/>
<sequence>MTERITRDDVAHVADLARLTLSDAELDAFTGQLADVLDHAADLDALDLTDVSPTAHPLPLVNVFRADVPGPTSDRDEVLAAAPSVEEAQFRVPPVLGEEP</sequence>
<gene>
    <name evidence="1" type="ORF">METZ01_LOCUS67488</name>
</gene>
<evidence type="ECO:0008006" key="2">
    <source>
        <dbReference type="Google" id="ProtNLM"/>
    </source>
</evidence>
<reference evidence="1" key="1">
    <citation type="submission" date="2018-05" db="EMBL/GenBank/DDBJ databases">
        <authorList>
            <person name="Lanie J.A."/>
            <person name="Ng W.-L."/>
            <person name="Kazmierczak K.M."/>
            <person name="Andrzejewski T.M."/>
            <person name="Davidsen T.M."/>
            <person name="Wayne K.J."/>
            <person name="Tettelin H."/>
            <person name="Glass J.I."/>
            <person name="Rusch D."/>
            <person name="Podicherti R."/>
            <person name="Tsui H.-C.T."/>
            <person name="Winkler M.E."/>
        </authorList>
    </citation>
    <scope>NUCLEOTIDE SEQUENCE</scope>
</reference>
<accession>A0A381TFU4</accession>
<dbReference type="PANTHER" id="PTHR15004">
    <property type="entry name" value="GLUTAMYL-TRNA(GLN) AMIDOTRANSFERASE SUBUNIT C, MITOCHONDRIAL"/>
    <property type="match status" value="1"/>
</dbReference>
<dbReference type="EMBL" id="UINC01004481">
    <property type="protein sequence ID" value="SVA14634.1"/>
    <property type="molecule type" value="Genomic_DNA"/>
</dbReference>
<proteinExistence type="inferred from homology"/>
<dbReference type="Pfam" id="PF02686">
    <property type="entry name" value="GatC"/>
    <property type="match status" value="1"/>
</dbReference>
<dbReference type="SUPFAM" id="SSF141000">
    <property type="entry name" value="Glu-tRNAGln amidotransferase C subunit"/>
    <property type="match status" value="1"/>
</dbReference>